<evidence type="ECO:0000313" key="3">
    <source>
        <dbReference type="EMBL" id="MBF0969437.1"/>
    </source>
</evidence>
<feature type="signal peptide" evidence="1">
    <location>
        <begin position="1"/>
        <end position="20"/>
    </location>
</feature>
<keyword evidence="1" id="KW-0732">Signal</keyword>
<evidence type="ECO:0000256" key="1">
    <source>
        <dbReference type="SAM" id="SignalP"/>
    </source>
</evidence>
<dbReference type="InterPro" id="IPR024311">
    <property type="entry name" value="Lipocalin-like"/>
</dbReference>
<protein>
    <submittedName>
        <fullName evidence="3">Calycin-like domain-containing protein</fullName>
    </submittedName>
</protein>
<proteinExistence type="predicted"/>
<gene>
    <name evidence="3" type="ORF">HXK21_00125</name>
</gene>
<organism evidence="3 4">
    <name type="scientific">Alloprevotella tannerae</name>
    <dbReference type="NCBI Taxonomy" id="76122"/>
    <lineage>
        <taxon>Bacteria</taxon>
        <taxon>Pseudomonadati</taxon>
        <taxon>Bacteroidota</taxon>
        <taxon>Bacteroidia</taxon>
        <taxon>Bacteroidales</taxon>
        <taxon>Prevotellaceae</taxon>
        <taxon>Alloprevotella</taxon>
    </lineage>
</organism>
<comment type="caution">
    <text evidence="3">The sequence shown here is derived from an EMBL/GenBank/DDBJ whole genome shotgun (WGS) entry which is preliminary data.</text>
</comment>
<dbReference type="AlphaFoldDB" id="A0A929RUF5"/>
<reference evidence="3" key="1">
    <citation type="submission" date="2020-04" db="EMBL/GenBank/DDBJ databases">
        <title>Deep metagenomics examines the oral microbiome during advanced dental caries in children, revealing novel taxa and co-occurrences with host molecules.</title>
        <authorList>
            <person name="Baker J.L."/>
            <person name="Morton J.T."/>
            <person name="Dinis M."/>
            <person name="Alvarez R."/>
            <person name="Tran N.C."/>
            <person name="Knight R."/>
            <person name="Edlund A."/>
        </authorList>
    </citation>
    <scope>NUCLEOTIDE SEQUENCE</scope>
    <source>
        <strain evidence="3">JCVI_34_bin.1</strain>
    </source>
</reference>
<feature type="domain" description="Lipocalin-like" evidence="2">
    <location>
        <begin position="29"/>
        <end position="159"/>
    </location>
</feature>
<dbReference type="Pfam" id="PF13944">
    <property type="entry name" value="Calycin_like"/>
    <property type="match status" value="1"/>
</dbReference>
<dbReference type="EMBL" id="JABZGR010000001">
    <property type="protein sequence ID" value="MBF0969437.1"/>
    <property type="molecule type" value="Genomic_DNA"/>
</dbReference>
<dbReference type="Gene3D" id="2.40.128.350">
    <property type="match status" value="1"/>
</dbReference>
<evidence type="ECO:0000259" key="2">
    <source>
        <dbReference type="Pfam" id="PF13944"/>
    </source>
</evidence>
<accession>A0A929RUF5</accession>
<feature type="chain" id="PRO_5037966603" evidence="1">
    <location>
        <begin position="21"/>
        <end position="204"/>
    </location>
</feature>
<evidence type="ECO:0000313" key="4">
    <source>
        <dbReference type="Proteomes" id="UP000704068"/>
    </source>
</evidence>
<sequence>MKRTLLTLLLLVGIFATIKAEDLTPKAEGTYTGSLFISLGSPIDDSATGLPNQTISIERIGENLVRFTLKNFSFAAGMELGDIVIDQVSIKSEADKIKFITTAPKNVSFMGGAVEASVKLNGDNSFIQGDSASIDVDVVWLNDGQGGSGTPIYVRFAGKKQTSAIENVKADRRDAKLYDLQGRPVQGEPKRGVFVRNGKKVILR</sequence>
<dbReference type="Proteomes" id="UP000704068">
    <property type="component" value="Unassembled WGS sequence"/>
</dbReference>
<dbReference type="RefSeq" id="WP_303762339.1">
    <property type="nucleotide sequence ID" value="NZ_JABZGR010000001.1"/>
</dbReference>
<name>A0A929RUF5_9BACT</name>